<evidence type="ECO:0000313" key="2">
    <source>
        <dbReference type="EMBL" id="MFC6363696.1"/>
    </source>
</evidence>
<proteinExistence type="predicted"/>
<comment type="caution">
    <text evidence="2">The sequence shown here is derived from an EMBL/GenBank/DDBJ whole genome shotgun (WGS) entry which is preliminary data.</text>
</comment>
<dbReference type="RefSeq" id="WP_385959968.1">
    <property type="nucleotide sequence ID" value="NZ_JBHSUC010000059.1"/>
</dbReference>
<dbReference type="EMBL" id="JBHSUC010000059">
    <property type="protein sequence ID" value="MFC6363696.1"/>
    <property type="molecule type" value="Genomic_DNA"/>
</dbReference>
<dbReference type="Pfam" id="PF18906">
    <property type="entry name" value="Phage_tube_2"/>
    <property type="match status" value="1"/>
</dbReference>
<dbReference type="InterPro" id="IPR044000">
    <property type="entry name" value="Phage_tube_2"/>
</dbReference>
<evidence type="ECO:0000313" key="3">
    <source>
        <dbReference type="Proteomes" id="UP001596215"/>
    </source>
</evidence>
<feature type="region of interest" description="Disordered" evidence="1">
    <location>
        <begin position="305"/>
        <end position="324"/>
    </location>
</feature>
<evidence type="ECO:0000256" key="1">
    <source>
        <dbReference type="SAM" id="MobiDB-lite"/>
    </source>
</evidence>
<protein>
    <submittedName>
        <fullName evidence="2">Phage tail tube protein</fullName>
    </submittedName>
</protein>
<gene>
    <name evidence="2" type="ORF">ACFP73_16765</name>
</gene>
<reference evidence="3" key="1">
    <citation type="journal article" date="2019" name="Int. J. Syst. Evol. Microbiol.">
        <title>The Global Catalogue of Microorganisms (GCM) 10K type strain sequencing project: providing services to taxonomists for standard genome sequencing and annotation.</title>
        <authorList>
            <consortium name="The Broad Institute Genomics Platform"/>
            <consortium name="The Broad Institute Genome Sequencing Center for Infectious Disease"/>
            <person name="Wu L."/>
            <person name="Ma J."/>
        </authorList>
    </citation>
    <scope>NUCLEOTIDE SEQUENCE [LARGE SCALE GENOMIC DNA]</scope>
    <source>
        <strain evidence="3">CGMCC 4.1530</strain>
    </source>
</reference>
<name>A0ABW1VRT3_9GAMM</name>
<keyword evidence="3" id="KW-1185">Reference proteome</keyword>
<organism evidence="2 3">
    <name type="scientific">Tatumella punctata</name>
    <dbReference type="NCBI Taxonomy" id="399969"/>
    <lineage>
        <taxon>Bacteria</taxon>
        <taxon>Pseudomonadati</taxon>
        <taxon>Pseudomonadota</taxon>
        <taxon>Gammaproteobacteria</taxon>
        <taxon>Enterobacterales</taxon>
        <taxon>Erwiniaceae</taxon>
        <taxon>Tatumella</taxon>
    </lineage>
</organism>
<feature type="compositionally biased region" description="Polar residues" evidence="1">
    <location>
        <begin position="307"/>
        <end position="324"/>
    </location>
</feature>
<sequence>MSSGAKIQLAYCRETTAGTTPNNPSWLLWKRTSNGLKPTQNMIDNAEIGGTRMANGKTPGTTDVGGDVVCKFRYGQHDLFLASCFGSDWADNKLVMGNDRIAFSVATFASDIGVASIATGCQVGTFKLEIPNDGDLQATVTLSGLGWADKDDGTSYFSSPTDADGKLRFSFKQVTAISLNGVSGGDGFCVDTFNIQFDNNLQTQRCIGTGTGFAGANIPTTFTPSGQITLSWSKSAYEAWKKTLTGASMPFSFTIANDEGSYIFNFPSVQVDGDWPDGGNTDIVQVQLNITGSDTPPTITRVPAVKSHSQAAADSNTTSGSTAG</sequence>
<accession>A0ABW1VRT3</accession>
<dbReference type="Proteomes" id="UP001596215">
    <property type="component" value="Unassembled WGS sequence"/>
</dbReference>